<dbReference type="AlphaFoldDB" id="A0A1I7XN65"/>
<evidence type="ECO:0000256" key="1">
    <source>
        <dbReference type="SAM" id="Phobius"/>
    </source>
</evidence>
<evidence type="ECO:0000313" key="3">
    <source>
        <dbReference type="WBParaSite" id="Hba_18979"/>
    </source>
</evidence>
<keyword evidence="1" id="KW-1133">Transmembrane helix</keyword>
<reference evidence="3" key="1">
    <citation type="submission" date="2016-11" db="UniProtKB">
        <authorList>
            <consortium name="WormBaseParasite"/>
        </authorList>
    </citation>
    <scope>IDENTIFICATION</scope>
</reference>
<keyword evidence="2" id="KW-1185">Reference proteome</keyword>
<dbReference type="Proteomes" id="UP000095283">
    <property type="component" value="Unplaced"/>
</dbReference>
<keyword evidence="1" id="KW-0472">Membrane</keyword>
<protein>
    <submittedName>
        <fullName evidence="3">Uncharacterized protein</fullName>
    </submittedName>
</protein>
<sequence>MKHKQERPNTQDRELIRDVPQACGGLSVRQSPLTPKVPLLSNGHLSCYPSNYLLILLIMTAGKFVPGTAFTTTIIHYLNHVVN</sequence>
<feature type="transmembrane region" description="Helical" evidence="1">
    <location>
        <begin position="52"/>
        <end position="78"/>
    </location>
</feature>
<organism evidence="2 3">
    <name type="scientific">Heterorhabditis bacteriophora</name>
    <name type="common">Entomopathogenic nematode worm</name>
    <dbReference type="NCBI Taxonomy" id="37862"/>
    <lineage>
        <taxon>Eukaryota</taxon>
        <taxon>Metazoa</taxon>
        <taxon>Ecdysozoa</taxon>
        <taxon>Nematoda</taxon>
        <taxon>Chromadorea</taxon>
        <taxon>Rhabditida</taxon>
        <taxon>Rhabditina</taxon>
        <taxon>Rhabditomorpha</taxon>
        <taxon>Strongyloidea</taxon>
        <taxon>Heterorhabditidae</taxon>
        <taxon>Heterorhabditis</taxon>
    </lineage>
</organism>
<dbReference type="WBParaSite" id="Hba_18979">
    <property type="protein sequence ID" value="Hba_18979"/>
    <property type="gene ID" value="Hba_18979"/>
</dbReference>
<keyword evidence="1" id="KW-0812">Transmembrane</keyword>
<evidence type="ECO:0000313" key="2">
    <source>
        <dbReference type="Proteomes" id="UP000095283"/>
    </source>
</evidence>
<accession>A0A1I7XN65</accession>
<name>A0A1I7XN65_HETBA</name>
<proteinExistence type="predicted"/>